<keyword evidence="2" id="KW-1185">Reference proteome</keyword>
<dbReference type="EMBL" id="QGDT01000010">
    <property type="protein sequence ID" value="PWJ56844.1"/>
    <property type="molecule type" value="Genomic_DNA"/>
</dbReference>
<comment type="caution">
    <text evidence="1">The sequence shown here is derived from an EMBL/GenBank/DDBJ whole genome shotgun (WGS) entry which is preliminary data.</text>
</comment>
<organism evidence="1 2">
    <name type="scientific">Dyadobacter jejuensis</name>
    <dbReference type="NCBI Taxonomy" id="1082580"/>
    <lineage>
        <taxon>Bacteria</taxon>
        <taxon>Pseudomonadati</taxon>
        <taxon>Bacteroidota</taxon>
        <taxon>Cytophagia</taxon>
        <taxon>Cytophagales</taxon>
        <taxon>Spirosomataceae</taxon>
        <taxon>Dyadobacter</taxon>
    </lineage>
</organism>
<evidence type="ECO:0000313" key="1">
    <source>
        <dbReference type="EMBL" id="PWJ56844.1"/>
    </source>
</evidence>
<evidence type="ECO:0000313" key="2">
    <source>
        <dbReference type="Proteomes" id="UP000245880"/>
    </source>
</evidence>
<proteinExistence type="predicted"/>
<sequence>MGLPIGRVFTKNLGLMKESYGTLSETINALKEEGYTIDFNVKEECLICHVTKVSLSPDDFEIDKIFRFEGDTNPDDQAILYAISSDKEGVKGTLVNGYGLSSSEMADKLVEKLSTHPHSN</sequence>
<accession>A0A316AIQ1</accession>
<protein>
    <recommendedName>
        <fullName evidence="3">Phosphoribosylpyrophosphate synthetase</fullName>
    </recommendedName>
</protein>
<name>A0A316AIQ1_9BACT</name>
<evidence type="ECO:0008006" key="3">
    <source>
        <dbReference type="Google" id="ProtNLM"/>
    </source>
</evidence>
<reference evidence="1 2" key="1">
    <citation type="submission" date="2018-03" db="EMBL/GenBank/DDBJ databases">
        <title>Genomic Encyclopedia of Archaeal and Bacterial Type Strains, Phase II (KMG-II): from individual species to whole genera.</title>
        <authorList>
            <person name="Goeker M."/>
        </authorList>
    </citation>
    <scope>NUCLEOTIDE SEQUENCE [LARGE SCALE GENOMIC DNA]</scope>
    <source>
        <strain evidence="1 2">DSM 100346</strain>
    </source>
</reference>
<dbReference type="Proteomes" id="UP000245880">
    <property type="component" value="Unassembled WGS sequence"/>
</dbReference>
<dbReference type="AlphaFoldDB" id="A0A316AIQ1"/>
<gene>
    <name evidence="1" type="ORF">CLV98_110155</name>
</gene>